<gene>
    <name evidence="1" type="ORF">D0Z00_000701</name>
</gene>
<reference evidence="1 2" key="1">
    <citation type="journal article" date="2020" name="Front. Microbiol.">
        <title>Phenotypic and Genetic Characterization of the Cheese Ripening Yeast Geotrichum candidum.</title>
        <authorList>
            <person name="Perkins V."/>
            <person name="Vignola S."/>
            <person name="Lessard M.H."/>
            <person name="Plante P.L."/>
            <person name="Corbeil J."/>
            <person name="Dugat-Bony E."/>
            <person name="Frenette M."/>
            <person name="Labrie S."/>
        </authorList>
    </citation>
    <scope>NUCLEOTIDE SEQUENCE [LARGE SCALE GENOMIC DNA]</scope>
    <source>
        <strain evidence="1 2">LMA-1147</strain>
    </source>
</reference>
<protein>
    <submittedName>
        <fullName evidence="1">Uncharacterized protein</fullName>
    </submittedName>
</protein>
<organism evidence="1 2">
    <name type="scientific">Geotrichum galactomycetum</name>
    <dbReference type="NCBI Taxonomy" id="27317"/>
    <lineage>
        <taxon>Eukaryota</taxon>
        <taxon>Fungi</taxon>
        <taxon>Dikarya</taxon>
        <taxon>Ascomycota</taxon>
        <taxon>Saccharomycotina</taxon>
        <taxon>Dipodascomycetes</taxon>
        <taxon>Dipodascales</taxon>
        <taxon>Dipodascaceae</taxon>
        <taxon>Geotrichum</taxon>
    </lineage>
</organism>
<accession>A0ACB6V9D3</accession>
<name>A0ACB6V9D3_9ASCO</name>
<proteinExistence type="predicted"/>
<dbReference type="EMBL" id="QVQA01000009">
    <property type="protein sequence ID" value="KAF5101839.1"/>
    <property type="molecule type" value="Genomic_DNA"/>
</dbReference>
<sequence>MTDILYPQEPAEQVTKKRKESLAKELDWLLKDTRTQINNNVTEGLLECKDRLIHSQGSKLVISSGRSEALKGIVVRVGTGLLSCELKLKLANLPAPHSSNSNGSHAIDVSLGSVYTLAQVVDTVNLIDEAVEGVRRARYGNPDLVLAMLTRLLTLVRTATSRVKSPAESLKFPLRAPPEDDLFTPALPRDLIVNFYLEDSSIVTDVRVISDVESEQDGGFFQSFGLRTRRTGSSNVIEYNGRRVVEVERYRVESQDPNLISATAKLKGMFIFFSLHQAIIFIYMLTFGTALENHIAVLKRRIELLNSL</sequence>
<comment type="caution">
    <text evidence="1">The sequence shown here is derived from an EMBL/GenBank/DDBJ whole genome shotgun (WGS) entry which is preliminary data.</text>
</comment>
<dbReference type="Proteomes" id="UP000744676">
    <property type="component" value="Unassembled WGS sequence"/>
</dbReference>
<evidence type="ECO:0000313" key="1">
    <source>
        <dbReference type="EMBL" id="KAF5101839.1"/>
    </source>
</evidence>
<keyword evidence="2" id="KW-1185">Reference proteome</keyword>
<evidence type="ECO:0000313" key="2">
    <source>
        <dbReference type="Proteomes" id="UP000744676"/>
    </source>
</evidence>